<dbReference type="Pfam" id="PF07707">
    <property type="entry name" value="BACK"/>
    <property type="match status" value="1"/>
</dbReference>
<evidence type="ECO:0000313" key="3">
    <source>
        <dbReference type="EMBL" id="RIB22772.1"/>
    </source>
</evidence>
<name>A0A397VS42_9GLOM</name>
<dbReference type="EMBL" id="QKWP01000293">
    <property type="protein sequence ID" value="RIB22772.1"/>
    <property type="molecule type" value="Genomic_DNA"/>
</dbReference>
<dbReference type="GO" id="GO:0005737">
    <property type="term" value="C:cytoplasm"/>
    <property type="evidence" value="ECO:0007669"/>
    <property type="project" value="TreeGrafter"/>
</dbReference>
<dbReference type="Pfam" id="PF07534">
    <property type="entry name" value="TLD"/>
    <property type="match status" value="1"/>
</dbReference>
<dbReference type="InterPro" id="IPR000210">
    <property type="entry name" value="BTB/POZ_dom"/>
</dbReference>
<comment type="caution">
    <text evidence="4">The sequence shown here is derived from an EMBL/GenBank/DDBJ whole genome shotgun (WGS) entry which is preliminary data.</text>
</comment>
<dbReference type="InterPro" id="IPR011333">
    <property type="entry name" value="SKP1/BTB/POZ_sf"/>
</dbReference>
<gene>
    <name evidence="3" type="ORF">C2G38_2140070</name>
    <name evidence="4" type="ORF">C2G38_2140071</name>
</gene>
<dbReference type="Pfam" id="PF00651">
    <property type="entry name" value="BTB"/>
    <property type="match status" value="1"/>
</dbReference>
<dbReference type="Gene3D" id="1.25.40.420">
    <property type="match status" value="1"/>
</dbReference>
<dbReference type="PANTHER" id="PTHR46306">
    <property type="entry name" value="BTB/POZ DOMAIN-CONTAINING PROTEIN 9"/>
    <property type="match status" value="1"/>
</dbReference>
<dbReference type="SMART" id="SM00225">
    <property type="entry name" value="BTB"/>
    <property type="match status" value="1"/>
</dbReference>
<proteinExistence type="predicted"/>
<feature type="domain" description="BTB" evidence="1">
    <location>
        <begin position="26"/>
        <end position="93"/>
    </location>
</feature>
<evidence type="ECO:0008006" key="6">
    <source>
        <dbReference type="Google" id="ProtNLM"/>
    </source>
</evidence>
<organism evidence="4 5">
    <name type="scientific">Gigaspora rosea</name>
    <dbReference type="NCBI Taxonomy" id="44941"/>
    <lineage>
        <taxon>Eukaryota</taxon>
        <taxon>Fungi</taxon>
        <taxon>Fungi incertae sedis</taxon>
        <taxon>Mucoromycota</taxon>
        <taxon>Glomeromycotina</taxon>
        <taxon>Glomeromycetes</taxon>
        <taxon>Diversisporales</taxon>
        <taxon>Gigasporaceae</taxon>
        <taxon>Gigaspora</taxon>
    </lineage>
</organism>
<accession>A0A397VS42</accession>
<dbReference type="EMBL" id="QKWP01000293">
    <property type="protein sequence ID" value="RIB22773.1"/>
    <property type="molecule type" value="Genomic_DNA"/>
</dbReference>
<sequence>MSQISTKLLERFSNDFAQLLESEYDYNVIVKVGKQSFKLHSLVLYQRSSFFRQKLTTATKKNNIIEIALTDTSVEAFEILIKYIYTGIILLENFDESIIFNLLVPSNKLGLSELVEYIQSYLIDNKPSWLRFKFTQVYSTNFQDNNFKALQTFCTDILAKHPNLIFNSDDFTSIQENSFVILLKRDDLQIEESEIWDKVIQWGKAKTPDLPSDIKLWTEMIFLDLMTTLGKCIPLIRYFQMPGEEIVAKVKPYRQILGLDLWDDITTKLMAPNAPITSTILPARKKIPIQLPVREVPIREAPIREVHFINPSSIINDEHFAEISSWIDRCSSIYDVTEIPYKFNLLLRGSRDGFTCEKFHQLCDNLPGTIVVIKVNGTNEILGGYNPLVWTSASNNSIEWFATTDSFIFSMKTKNLLNSILSRITHANHVIGCSSELNALPQNEILRNFFQILLSKKESGNQSNNPVSSQPPGYYGPIFGDYFYMVHNTYYWYYRHNNAYYEKLLGPNKEEVEMDLFHRLCDNVPGNCGYCKG</sequence>
<protein>
    <recommendedName>
        <fullName evidence="6">BTB/POZ domain-containing protein</fullName>
    </recommendedName>
</protein>
<dbReference type="OrthoDB" id="6408997at2759"/>
<dbReference type="PANTHER" id="PTHR46306:SF1">
    <property type="entry name" value="BTB_POZ DOMAIN-CONTAINING PROTEIN 9"/>
    <property type="match status" value="1"/>
</dbReference>
<feature type="domain" description="TLDc" evidence="2">
    <location>
        <begin position="313"/>
        <end position="463"/>
    </location>
</feature>
<dbReference type="InterPro" id="IPR052407">
    <property type="entry name" value="BTB_POZ_domain_cont_9"/>
</dbReference>
<dbReference type="InterPro" id="IPR011705">
    <property type="entry name" value="BACK"/>
</dbReference>
<keyword evidence="5" id="KW-1185">Reference proteome</keyword>
<evidence type="ECO:0000259" key="2">
    <source>
        <dbReference type="PROSITE" id="PS51886"/>
    </source>
</evidence>
<dbReference type="Gene3D" id="3.30.710.10">
    <property type="entry name" value="Potassium Channel Kv1.1, Chain A"/>
    <property type="match status" value="1"/>
</dbReference>
<evidence type="ECO:0000313" key="5">
    <source>
        <dbReference type="Proteomes" id="UP000266673"/>
    </source>
</evidence>
<dbReference type="SUPFAM" id="SSF54695">
    <property type="entry name" value="POZ domain"/>
    <property type="match status" value="1"/>
</dbReference>
<dbReference type="PROSITE" id="PS50097">
    <property type="entry name" value="BTB"/>
    <property type="match status" value="1"/>
</dbReference>
<dbReference type="InterPro" id="IPR006571">
    <property type="entry name" value="TLDc_dom"/>
</dbReference>
<dbReference type="PROSITE" id="PS51886">
    <property type="entry name" value="TLDC"/>
    <property type="match status" value="1"/>
</dbReference>
<reference evidence="4 5" key="1">
    <citation type="submission" date="2018-06" db="EMBL/GenBank/DDBJ databases">
        <title>Comparative genomics reveals the genomic features of Rhizophagus irregularis, R. cerebriforme, R. diaphanum and Gigaspora rosea, and their symbiotic lifestyle signature.</title>
        <authorList>
            <person name="Morin E."/>
            <person name="San Clemente H."/>
            <person name="Chen E.C.H."/>
            <person name="De La Providencia I."/>
            <person name="Hainaut M."/>
            <person name="Kuo A."/>
            <person name="Kohler A."/>
            <person name="Murat C."/>
            <person name="Tang N."/>
            <person name="Roy S."/>
            <person name="Loubradou J."/>
            <person name="Henrissat B."/>
            <person name="Grigoriev I.V."/>
            <person name="Corradi N."/>
            <person name="Roux C."/>
            <person name="Martin F.M."/>
        </authorList>
    </citation>
    <scope>NUCLEOTIDE SEQUENCE [LARGE SCALE GENOMIC DNA]</scope>
    <source>
        <strain evidence="4 5">DAOM 194757</strain>
    </source>
</reference>
<evidence type="ECO:0000259" key="1">
    <source>
        <dbReference type="PROSITE" id="PS50097"/>
    </source>
</evidence>
<evidence type="ECO:0000313" key="4">
    <source>
        <dbReference type="EMBL" id="RIB22773.1"/>
    </source>
</evidence>
<dbReference type="AlphaFoldDB" id="A0A397VS42"/>
<dbReference type="Proteomes" id="UP000266673">
    <property type="component" value="Unassembled WGS sequence"/>
</dbReference>